<protein>
    <submittedName>
        <fullName evidence="1">Uncharacterized protein</fullName>
    </submittedName>
</protein>
<proteinExistence type="predicted"/>
<feature type="non-terminal residue" evidence="1">
    <location>
        <position position="1"/>
    </location>
</feature>
<dbReference type="InterPro" id="IPR011990">
    <property type="entry name" value="TPR-like_helical_dom_sf"/>
</dbReference>
<sequence>IGDMEVIARTSSMLYKNSDKRARDIGRELGVATLLEGSVRRYGNRVRVTSQLIDVATEKHLWADEYDRDLTDIFAIQSDVASQIAAALKATLTPEEEQRIEDRPTDNLEAYDFFLRGVDYRKQGKRPIAIRMFETAVELDLTFALAYARLSGVQTSTYWQHEDHSPERLAKAKAAVDKALELEPDLPGAHFALGMYYYQGLLDYDRALEQFAIALEGLPNDASTLAFIG</sequence>
<organism evidence="1">
    <name type="scientific">marine sediment metagenome</name>
    <dbReference type="NCBI Taxonomy" id="412755"/>
    <lineage>
        <taxon>unclassified sequences</taxon>
        <taxon>metagenomes</taxon>
        <taxon>ecological metagenomes</taxon>
    </lineage>
</organism>
<accession>X0UCY7</accession>
<dbReference type="SUPFAM" id="SSF48452">
    <property type="entry name" value="TPR-like"/>
    <property type="match status" value="1"/>
</dbReference>
<reference evidence="1" key="1">
    <citation type="journal article" date="2014" name="Front. Microbiol.">
        <title>High frequency of phylogenetically diverse reductive dehalogenase-homologous genes in deep subseafloor sedimentary metagenomes.</title>
        <authorList>
            <person name="Kawai M."/>
            <person name="Futagami T."/>
            <person name="Toyoda A."/>
            <person name="Takaki Y."/>
            <person name="Nishi S."/>
            <person name="Hori S."/>
            <person name="Arai W."/>
            <person name="Tsubouchi T."/>
            <person name="Morono Y."/>
            <person name="Uchiyama I."/>
            <person name="Ito T."/>
            <person name="Fujiyama A."/>
            <person name="Inagaki F."/>
            <person name="Takami H."/>
        </authorList>
    </citation>
    <scope>NUCLEOTIDE SEQUENCE</scope>
    <source>
        <strain evidence="1">Expedition CK06-06</strain>
    </source>
</reference>
<dbReference type="EMBL" id="BARS01012234">
    <property type="protein sequence ID" value="GAF98252.1"/>
    <property type="molecule type" value="Genomic_DNA"/>
</dbReference>
<name>X0UCY7_9ZZZZ</name>
<dbReference type="Gene3D" id="1.25.40.10">
    <property type="entry name" value="Tetratricopeptide repeat domain"/>
    <property type="match status" value="1"/>
</dbReference>
<feature type="non-terminal residue" evidence="1">
    <location>
        <position position="229"/>
    </location>
</feature>
<evidence type="ECO:0000313" key="1">
    <source>
        <dbReference type="EMBL" id="GAF98252.1"/>
    </source>
</evidence>
<gene>
    <name evidence="1" type="ORF">S01H1_21893</name>
</gene>
<comment type="caution">
    <text evidence="1">The sequence shown here is derived from an EMBL/GenBank/DDBJ whole genome shotgun (WGS) entry which is preliminary data.</text>
</comment>
<dbReference type="AlphaFoldDB" id="X0UCY7"/>
<dbReference type="Gene3D" id="3.40.50.10070">
    <property type="entry name" value="TolB, N-terminal domain"/>
    <property type="match status" value="1"/>
</dbReference>